<dbReference type="Gene3D" id="3.30.950.10">
    <property type="entry name" value="Methyltransferase, Cobalt-precorrin-4 Transmethylase, Domain 2"/>
    <property type="match status" value="1"/>
</dbReference>
<dbReference type="CDD" id="cd02440">
    <property type="entry name" value="AdoMet_MTases"/>
    <property type="match status" value="1"/>
</dbReference>
<dbReference type="InterPro" id="IPR012818">
    <property type="entry name" value="CbiE"/>
</dbReference>
<evidence type="ECO:0000313" key="11">
    <source>
        <dbReference type="EMBL" id="NKE73576.1"/>
    </source>
</evidence>
<dbReference type="InterPro" id="IPR003358">
    <property type="entry name" value="tRNA_(Gua-N-7)_MeTrfase_Trmb"/>
</dbReference>
<keyword evidence="5" id="KW-0169">Cobalamin biosynthesis</keyword>
<dbReference type="InterPro" id="IPR014777">
    <property type="entry name" value="4pyrrole_Mease_sub1"/>
</dbReference>
<dbReference type="CDD" id="cd11644">
    <property type="entry name" value="Precorrin-6Y-MT"/>
    <property type="match status" value="1"/>
</dbReference>
<keyword evidence="8" id="KW-0949">S-adenosyl-L-methionine</keyword>
<gene>
    <name evidence="11" type="primary">cbiE</name>
    <name evidence="11" type="ORF">MNODULE_22710</name>
</gene>
<dbReference type="InterPro" id="IPR014008">
    <property type="entry name" value="Cbl_synth_MTase_CbiT"/>
</dbReference>
<dbReference type="InterPro" id="IPR029063">
    <property type="entry name" value="SAM-dependent_MTases_sf"/>
</dbReference>
<dbReference type="PANTHER" id="PTHR43182:SF1">
    <property type="entry name" value="COBALT-PRECORRIN-7 C(5)-METHYLTRANSFERASE"/>
    <property type="match status" value="1"/>
</dbReference>
<keyword evidence="9" id="KW-0819">tRNA processing</keyword>
<dbReference type="InterPro" id="IPR000878">
    <property type="entry name" value="4pyrrol_Mease"/>
</dbReference>
<organism evidence="11 12">
    <name type="scientific">Candidatus Manganitrophus noduliformans</name>
    <dbReference type="NCBI Taxonomy" id="2606439"/>
    <lineage>
        <taxon>Bacteria</taxon>
        <taxon>Pseudomonadati</taxon>
        <taxon>Nitrospirota</taxon>
        <taxon>Nitrospiria</taxon>
        <taxon>Candidatus Troglogloeales</taxon>
        <taxon>Candidatus Manganitrophaceae</taxon>
        <taxon>Candidatus Manganitrophus</taxon>
    </lineage>
</organism>
<dbReference type="EMBL" id="VTOW01000008">
    <property type="protein sequence ID" value="NKE73576.1"/>
    <property type="molecule type" value="Genomic_DNA"/>
</dbReference>
<dbReference type="Gene3D" id="3.40.50.150">
    <property type="entry name" value="Vaccinia Virus protein VP39"/>
    <property type="match status" value="1"/>
</dbReference>
<comment type="function">
    <text evidence="2">Catalyzes the formation of N(7)-methylguanine at position 46 (m7G46) in tRNA.</text>
</comment>
<evidence type="ECO:0000256" key="2">
    <source>
        <dbReference type="ARBA" id="ARBA00003015"/>
    </source>
</evidence>
<dbReference type="GO" id="GO:0009236">
    <property type="term" value="P:cobalamin biosynthetic process"/>
    <property type="evidence" value="ECO:0007669"/>
    <property type="project" value="UniProtKB-UniPathway"/>
</dbReference>
<keyword evidence="6 11" id="KW-0489">Methyltransferase</keyword>
<dbReference type="PANTHER" id="PTHR43182">
    <property type="entry name" value="COBALT-PRECORRIN-6B C(15)-METHYLTRANSFERASE (DECARBOXYLATING)"/>
    <property type="match status" value="1"/>
</dbReference>
<dbReference type="SUPFAM" id="SSF53335">
    <property type="entry name" value="S-adenosyl-L-methionine-dependent methyltransferases"/>
    <property type="match status" value="1"/>
</dbReference>
<dbReference type="NCBIfam" id="TIGR02469">
    <property type="entry name" value="CbiT"/>
    <property type="match status" value="1"/>
</dbReference>
<evidence type="ECO:0000256" key="9">
    <source>
        <dbReference type="ARBA" id="ARBA00022694"/>
    </source>
</evidence>
<accession>A0A7X6DUD7</accession>
<reference evidence="11 12" key="1">
    <citation type="journal article" date="2020" name="Nature">
        <title>Bacterial chemolithoautotrophy via manganese oxidation.</title>
        <authorList>
            <person name="Yu H."/>
            <person name="Leadbetter J.R."/>
        </authorList>
    </citation>
    <scope>NUCLEOTIDE SEQUENCE [LARGE SCALE GENOMIC DNA]</scope>
    <source>
        <strain evidence="11 12">Mn-1</strain>
    </source>
</reference>
<evidence type="ECO:0000256" key="4">
    <source>
        <dbReference type="ARBA" id="ARBA00011977"/>
    </source>
</evidence>
<keyword evidence="12" id="KW-1185">Reference proteome</keyword>
<dbReference type="InterPro" id="IPR035996">
    <property type="entry name" value="4pyrrol_Methylase_sf"/>
</dbReference>
<evidence type="ECO:0000256" key="6">
    <source>
        <dbReference type="ARBA" id="ARBA00022603"/>
    </source>
</evidence>
<evidence type="ECO:0000256" key="8">
    <source>
        <dbReference type="ARBA" id="ARBA00022691"/>
    </source>
</evidence>
<proteinExistence type="predicted"/>
<dbReference type="Proteomes" id="UP000534783">
    <property type="component" value="Unassembled WGS sequence"/>
</dbReference>
<dbReference type="InterPro" id="IPR006365">
    <property type="entry name" value="Cbl_synth_CobL"/>
</dbReference>
<dbReference type="AlphaFoldDB" id="A0A7X6DUD7"/>
<dbReference type="InterPro" id="IPR050714">
    <property type="entry name" value="Cobalamin_biosynth_MTase"/>
</dbReference>
<dbReference type="SUPFAM" id="SSF53790">
    <property type="entry name" value="Tetrapyrrole methylase"/>
    <property type="match status" value="1"/>
</dbReference>
<protein>
    <recommendedName>
        <fullName evidence="4">tRNA (guanine(46)-N(7))-methyltransferase</fullName>
        <ecNumber evidence="4">2.1.1.33</ecNumber>
    </recommendedName>
</protein>
<dbReference type="GO" id="GO:0008276">
    <property type="term" value="F:protein methyltransferase activity"/>
    <property type="evidence" value="ECO:0007669"/>
    <property type="project" value="InterPro"/>
</dbReference>
<dbReference type="Gene3D" id="3.40.1010.10">
    <property type="entry name" value="Cobalt-precorrin-4 Transmethylase, Domain 1"/>
    <property type="match status" value="1"/>
</dbReference>
<evidence type="ECO:0000256" key="1">
    <source>
        <dbReference type="ARBA" id="ARBA00000142"/>
    </source>
</evidence>
<feature type="domain" description="Tetrapyrrole methylase" evidence="10">
    <location>
        <begin position="13"/>
        <end position="200"/>
    </location>
</feature>
<evidence type="ECO:0000256" key="5">
    <source>
        <dbReference type="ARBA" id="ARBA00022573"/>
    </source>
</evidence>
<dbReference type="EC" id="2.1.1.33" evidence="4"/>
<keyword evidence="7 11" id="KW-0808">Transferase</keyword>
<evidence type="ECO:0000259" key="10">
    <source>
        <dbReference type="Pfam" id="PF00590"/>
    </source>
</evidence>
<name>A0A7X6DUD7_9BACT</name>
<dbReference type="Pfam" id="PF02390">
    <property type="entry name" value="Methyltransf_4"/>
    <property type="match status" value="1"/>
</dbReference>
<evidence type="ECO:0000256" key="7">
    <source>
        <dbReference type="ARBA" id="ARBA00022679"/>
    </source>
</evidence>
<dbReference type="Pfam" id="PF00590">
    <property type="entry name" value="TP_methylase"/>
    <property type="match status" value="1"/>
</dbReference>
<evidence type="ECO:0000256" key="3">
    <source>
        <dbReference type="ARBA" id="ARBA00004953"/>
    </source>
</evidence>
<dbReference type="NCBIfam" id="TIGR02467">
    <property type="entry name" value="CbiE"/>
    <property type="match status" value="1"/>
</dbReference>
<dbReference type="GO" id="GO:0008176">
    <property type="term" value="F:tRNA (guanine(46)-N7)-methyltransferase activity"/>
    <property type="evidence" value="ECO:0007669"/>
    <property type="project" value="UniProtKB-EC"/>
</dbReference>
<comment type="catalytic activity">
    <reaction evidence="1">
        <text>guanosine(46) in tRNA + S-adenosyl-L-methionine = N(7)-methylguanosine(46) in tRNA + S-adenosyl-L-homocysteine</text>
        <dbReference type="Rhea" id="RHEA:42708"/>
        <dbReference type="Rhea" id="RHEA-COMP:10188"/>
        <dbReference type="Rhea" id="RHEA-COMP:10189"/>
        <dbReference type="ChEBI" id="CHEBI:57856"/>
        <dbReference type="ChEBI" id="CHEBI:59789"/>
        <dbReference type="ChEBI" id="CHEBI:74269"/>
        <dbReference type="ChEBI" id="CHEBI:74480"/>
        <dbReference type="EC" id="2.1.1.33"/>
    </reaction>
</comment>
<evidence type="ECO:0000313" key="12">
    <source>
        <dbReference type="Proteomes" id="UP000534783"/>
    </source>
</evidence>
<comment type="pathway">
    <text evidence="3">Cofactor biosynthesis; adenosylcobalamin biosynthesis.</text>
</comment>
<comment type="caution">
    <text evidence="11">The sequence shown here is derived from an EMBL/GenBank/DDBJ whole genome shotgun (WGS) entry which is preliminary data.</text>
</comment>
<dbReference type="PIRSF" id="PIRSF036428">
    <property type="entry name" value="CobL"/>
    <property type="match status" value="1"/>
</dbReference>
<sequence>MSLEKEAPEDKVAVIGMEGEGLDHLTLESQRRIAAADLLMGGERHLARLPGSSAERIVIGSNLKEIAERALSGLKEGKRVVVLASGDPLFYGIGAFLIKRIGKERVEVIPAVSAMQLAFARVKEPWQEAALVSLHAKPIENLLPALEEKGLIGLFTDETNTPDAIARFLLERGEAGWAGWVCENLGGIEERVGAMTLEEMARGRFALLNVVILKREKPTDAAGADRPVRWEGAFGIPDDLFVYRRPKAGLITKKEIRVMSLAEMGLRRNGITWDIGAGSGSVSIELARLCPEGAVFAIEKNREDFELIDRNMRRFGIKNITAVCEQAPAGLEHFPDPDAVFIGGSGGEMAEILSLCTARLKPRGRIVANLITMENLHHFSHFFKEVPWEVTYTLVQVSRSKPILEMVRYEALNPITIAVAKRKGEG</sequence>
<dbReference type="UniPathway" id="UPA00148"/>
<dbReference type="InterPro" id="IPR014776">
    <property type="entry name" value="4pyrrole_Mease_sub2"/>
</dbReference>